<feature type="domain" description="CBF1-interacting co-repressor CIR N-terminal" evidence="10">
    <location>
        <begin position="10"/>
        <end position="46"/>
    </location>
</feature>
<keyword evidence="7" id="KW-0539">Nucleus</keyword>
<dbReference type="PANTHER" id="PTHR16196:SF0">
    <property type="entry name" value="PRE-MRNA-SPLICING FACTOR CWC25 HOMOLOG"/>
    <property type="match status" value="1"/>
</dbReference>
<protein>
    <submittedName>
        <fullName evidence="11">Pre-mRNA-splicing factor CWC25 like protein</fullName>
    </submittedName>
</protein>
<dbReference type="SMART" id="SM01083">
    <property type="entry name" value="Cir_N"/>
    <property type="match status" value="1"/>
</dbReference>
<dbReference type="PANTHER" id="PTHR16196">
    <property type="entry name" value="CELL CYCLE CONTROL PROTEIN CWF25"/>
    <property type="match status" value="1"/>
</dbReference>
<feature type="compositionally biased region" description="Basic and acidic residues" evidence="9">
    <location>
        <begin position="386"/>
        <end position="410"/>
    </location>
</feature>
<evidence type="ECO:0000256" key="2">
    <source>
        <dbReference type="ARBA" id="ARBA00006695"/>
    </source>
</evidence>
<feature type="region of interest" description="Disordered" evidence="9">
    <location>
        <begin position="164"/>
        <end position="437"/>
    </location>
</feature>
<evidence type="ECO:0000313" key="12">
    <source>
        <dbReference type="Proteomes" id="UP000689129"/>
    </source>
</evidence>
<keyword evidence="3" id="KW-0507">mRNA processing</keyword>
<gene>
    <name evidence="11" type="ORF">HYQ45_014126</name>
</gene>
<dbReference type="GO" id="GO:0005684">
    <property type="term" value="C:U2-type spliceosomal complex"/>
    <property type="evidence" value="ECO:0007669"/>
    <property type="project" value="TreeGrafter"/>
</dbReference>
<dbReference type="Pfam" id="PF10197">
    <property type="entry name" value="Cir_N"/>
    <property type="match status" value="1"/>
</dbReference>
<evidence type="ECO:0000256" key="4">
    <source>
        <dbReference type="ARBA" id="ARBA00022728"/>
    </source>
</evidence>
<evidence type="ECO:0000259" key="10">
    <source>
        <dbReference type="SMART" id="SM01083"/>
    </source>
</evidence>
<accession>A0A8I2Z8Q3</accession>
<keyword evidence="4" id="KW-0747">Spliceosome</keyword>
<evidence type="ECO:0000256" key="1">
    <source>
        <dbReference type="ARBA" id="ARBA00004123"/>
    </source>
</evidence>
<dbReference type="OrthoDB" id="21123at2759"/>
<evidence type="ECO:0000256" key="3">
    <source>
        <dbReference type="ARBA" id="ARBA00022664"/>
    </source>
</evidence>
<reference evidence="11" key="1">
    <citation type="journal article" date="2021" name="Mol. Plant Pathol.">
        <title>A 20-kb lineage-specific genomic region tames virulence in pathogenic amphidiploid Verticillium longisporum.</title>
        <authorList>
            <person name="Harting R."/>
            <person name="Starke J."/>
            <person name="Kusch H."/>
            <person name="Poggeler S."/>
            <person name="Maurus I."/>
            <person name="Schluter R."/>
            <person name="Landesfeind M."/>
            <person name="Bulla I."/>
            <person name="Nowrousian M."/>
            <person name="de Jonge R."/>
            <person name="Stahlhut G."/>
            <person name="Hoff K.J."/>
            <person name="Asshauer K.P."/>
            <person name="Thurmer A."/>
            <person name="Stanke M."/>
            <person name="Daniel R."/>
            <person name="Morgenstern B."/>
            <person name="Thomma B.P.H.J."/>
            <person name="Kronstad J.W."/>
            <person name="Braus-Stromeyer S.A."/>
            <person name="Braus G.H."/>
        </authorList>
    </citation>
    <scope>NUCLEOTIDE SEQUENCE</scope>
    <source>
        <strain evidence="11">Vl32</strain>
    </source>
</reference>
<feature type="compositionally biased region" description="Basic residues" evidence="9">
    <location>
        <begin position="200"/>
        <end position="209"/>
    </location>
</feature>
<comment type="caution">
    <text evidence="11">The sequence shown here is derived from an EMBL/GenBank/DDBJ whole genome shotgun (WGS) entry which is preliminary data.</text>
</comment>
<sequence>MGGDLNLKKSFHPGLLKNQAKVWEEEKKALDERKKTQQRINELKEERAREEIQKQLEAAGHTKKIDRVDFLYNGPTNGQTGTTEEMEGYLLGKRRIDNLITGSDHKKLEKQAGQESFMALQTANTARDTAAKVREDPMLAIKKQEQAAYEAMMNDPIRRRQLLANMGISDETKDRSKRREDKHRKRRHRHRDEDSDDERRHRHRRRAHSRSQSPSWHRRDGSDEGNDRRRSSRRDSPKRRRYDSDEDVDRRRERRSRSPRRREREDRDSHQERGDRRDDRRRDGDRRDSRRDERHDRQDDRGRDGDRERSYDRPRRHSDRSPQDQHRRRFDGGRRNGGFAQGGGGARDNKADEEEKARKLAAMQSAASELDSSREQRLATLAQQEKAARDADDEARQRASKHGGENEFSNRLHRKAGDLGLAERMGRGREGYHRDDD</sequence>
<evidence type="ECO:0000256" key="6">
    <source>
        <dbReference type="ARBA" id="ARBA00023187"/>
    </source>
</evidence>
<dbReference type="InterPro" id="IPR019339">
    <property type="entry name" value="CIR_N_dom"/>
</dbReference>
<feature type="compositionally biased region" description="Basic and acidic residues" evidence="9">
    <location>
        <begin position="347"/>
        <end position="358"/>
    </location>
</feature>
<dbReference type="EMBL" id="JAEMWZ010000351">
    <property type="protein sequence ID" value="KAG7123076.1"/>
    <property type="molecule type" value="Genomic_DNA"/>
</dbReference>
<evidence type="ECO:0000256" key="5">
    <source>
        <dbReference type="ARBA" id="ARBA00023054"/>
    </source>
</evidence>
<dbReference type="Pfam" id="PF12542">
    <property type="entry name" value="CWC25"/>
    <property type="match status" value="1"/>
</dbReference>
<evidence type="ECO:0000256" key="7">
    <source>
        <dbReference type="ARBA" id="ARBA00023242"/>
    </source>
</evidence>
<feature type="compositionally biased region" description="Basic residues" evidence="9">
    <location>
        <begin position="252"/>
        <end position="261"/>
    </location>
</feature>
<evidence type="ECO:0000313" key="11">
    <source>
        <dbReference type="EMBL" id="KAG7123076.1"/>
    </source>
</evidence>
<dbReference type="InterPro" id="IPR022209">
    <property type="entry name" value="CWC25"/>
</dbReference>
<organism evidence="11 12">
    <name type="scientific">Verticillium longisporum</name>
    <name type="common">Verticillium dahliae var. longisporum</name>
    <dbReference type="NCBI Taxonomy" id="100787"/>
    <lineage>
        <taxon>Eukaryota</taxon>
        <taxon>Fungi</taxon>
        <taxon>Dikarya</taxon>
        <taxon>Ascomycota</taxon>
        <taxon>Pezizomycotina</taxon>
        <taxon>Sordariomycetes</taxon>
        <taxon>Hypocreomycetidae</taxon>
        <taxon>Glomerellales</taxon>
        <taxon>Plectosphaerellaceae</taxon>
        <taxon>Verticillium</taxon>
    </lineage>
</organism>
<keyword evidence="5 8" id="KW-0175">Coiled coil</keyword>
<dbReference type="Proteomes" id="UP000689129">
    <property type="component" value="Unassembled WGS sequence"/>
</dbReference>
<proteinExistence type="inferred from homology"/>
<dbReference type="GO" id="GO:0000398">
    <property type="term" value="P:mRNA splicing, via spliceosome"/>
    <property type="evidence" value="ECO:0007669"/>
    <property type="project" value="TreeGrafter"/>
</dbReference>
<dbReference type="InterPro" id="IPR051376">
    <property type="entry name" value="CWC25_splicing_factor"/>
</dbReference>
<keyword evidence="6" id="KW-0508">mRNA splicing</keyword>
<feature type="compositionally biased region" description="Basic and acidic residues" evidence="9">
    <location>
        <begin position="262"/>
        <end position="334"/>
    </location>
</feature>
<comment type="subcellular location">
    <subcellularLocation>
        <location evidence="1">Nucleus</location>
    </subcellularLocation>
</comment>
<feature type="compositionally biased region" description="Basic and acidic residues" evidence="9">
    <location>
        <begin position="217"/>
        <end position="235"/>
    </location>
</feature>
<feature type="compositionally biased region" description="Basic residues" evidence="9">
    <location>
        <begin position="180"/>
        <end position="190"/>
    </location>
</feature>
<feature type="compositionally biased region" description="Basic and acidic residues" evidence="9">
    <location>
        <begin position="424"/>
        <end position="437"/>
    </location>
</feature>
<dbReference type="AlphaFoldDB" id="A0A8I2Z8Q3"/>
<feature type="compositionally biased region" description="Gly residues" evidence="9">
    <location>
        <begin position="335"/>
        <end position="346"/>
    </location>
</feature>
<evidence type="ECO:0000256" key="9">
    <source>
        <dbReference type="SAM" id="MobiDB-lite"/>
    </source>
</evidence>
<name>A0A8I2Z8Q3_VERLO</name>
<evidence type="ECO:0000256" key="8">
    <source>
        <dbReference type="SAM" id="Coils"/>
    </source>
</evidence>
<feature type="coiled-coil region" evidence="8">
    <location>
        <begin position="20"/>
        <end position="53"/>
    </location>
</feature>
<feature type="compositionally biased region" description="Basic and acidic residues" evidence="9">
    <location>
        <begin position="170"/>
        <end position="179"/>
    </location>
</feature>
<comment type="similarity">
    <text evidence="2">Belongs to the CWC25 family.</text>
</comment>